<dbReference type="CDD" id="cd02440">
    <property type="entry name" value="AdoMet_MTases"/>
    <property type="match status" value="1"/>
</dbReference>
<keyword evidence="1" id="KW-0489">Methyltransferase</keyword>
<dbReference type="Proteomes" id="UP000537130">
    <property type="component" value="Unassembled WGS sequence"/>
</dbReference>
<dbReference type="EMBL" id="JACHWY010000003">
    <property type="protein sequence ID" value="MBB3048806.1"/>
    <property type="molecule type" value="Genomic_DNA"/>
</dbReference>
<dbReference type="Pfam" id="PF13489">
    <property type="entry name" value="Methyltransf_23"/>
    <property type="match status" value="1"/>
</dbReference>
<sequence length="254" mass="29388">MNSVKRIYISEITAELPYYPIKYEGKYIKDEDHYFSIHAKRYLHTYNLLSDVINKGDCVLDIGGEPGHITNMIRRDFSEYVHVAGLWQNALIDSRFKELSIKAFNCDIDNESLPFNDDSYDVVTFFEVVEHMVNVPQVLREIHRILKPGGRVILSTPNAAKLKNRIRAVFGKGIGWPNVNRNENESGQGFFDLPFYARHYKEYTAKELDYLLANAGFQSAKFIYKNSYAKSYTRALSKFNSRFSDTIFYLGTKA</sequence>
<dbReference type="GO" id="GO:0032259">
    <property type="term" value="P:methylation"/>
    <property type="evidence" value="ECO:0007669"/>
    <property type="project" value="UniProtKB-KW"/>
</dbReference>
<keyword evidence="2" id="KW-1185">Reference proteome</keyword>
<dbReference type="InterPro" id="IPR029063">
    <property type="entry name" value="SAM-dependent_MTases_sf"/>
</dbReference>
<reference evidence="1 2" key="1">
    <citation type="submission" date="2020-08" db="EMBL/GenBank/DDBJ databases">
        <title>Genomic Encyclopedia of Type Strains, Phase III (KMG-III): the genomes of soil and plant-associated and newly described type strains.</title>
        <authorList>
            <person name="Whitman W."/>
        </authorList>
    </citation>
    <scope>NUCLEOTIDE SEQUENCE [LARGE SCALE GENOMIC DNA]</scope>
    <source>
        <strain evidence="1 2">CECT 8654</strain>
    </source>
</reference>
<protein>
    <submittedName>
        <fullName evidence="1">SAM-dependent methyltransferase</fullName>
    </submittedName>
</protein>
<organism evidence="1 2">
    <name type="scientific">Litorivivens lipolytica</name>
    <dbReference type="NCBI Taxonomy" id="1524264"/>
    <lineage>
        <taxon>Bacteria</taxon>
        <taxon>Pseudomonadati</taxon>
        <taxon>Pseudomonadota</taxon>
        <taxon>Gammaproteobacteria</taxon>
        <taxon>Litorivivens</taxon>
    </lineage>
</organism>
<name>A0A7W4W790_9GAMM</name>
<dbReference type="SUPFAM" id="SSF53335">
    <property type="entry name" value="S-adenosyl-L-methionine-dependent methyltransferases"/>
    <property type="match status" value="1"/>
</dbReference>
<evidence type="ECO:0000313" key="2">
    <source>
        <dbReference type="Proteomes" id="UP000537130"/>
    </source>
</evidence>
<dbReference type="PANTHER" id="PTHR43591">
    <property type="entry name" value="METHYLTRANSFERASE"/>
    <property type="match status" value="1"/>
</dbReference>
<dbReference type="Gene3D" id="3.40.50.150">
    <property type="entry name" value="Vaccinia Virus protein VP39"/>
    <property type="match status" value="1"/>
</dbReference>
<gene>
    <name evidence="1" type="ORF">FHR99_003080</name>
</gene>
<evidence type="ECO:0000313" key="1">
    <source>
        <dbReference type="EMBL" id="MBB3048806.1"/>
    </source>
</evidence>
<dbReference type="RefSeq" id="WP_183411567.1">
    <property type="nucleotide sequence ID" value="NZ_JACHWY010000003.1"/>
</dbReference>
<accession>A0A7W4W790</accession>
<keyword evidence="1" id="KW-0808">Transferase</keyword>
<comment type="caution">
    <text evidence="1">The sequence shown here is derived from an EMBL/GenBank/DDBJ whole genome shotgun (WGS) entry which is preliminary data.</text>
</comment>
<dbReference type="AlphaFoldDB" id="A0A7W4W790"/>
<proteinExistence type="predicted"/>
<dbReference type="GO" id="GO:0008168">
    <property type="term" value="F:methyltransferase activity"/>
    <property type="evidence" value="ECO:0007669"/>
    <property type="project" value="UniProtKB-KW"/>
</dbReference>